<dbReference type="EMBL" id="JRUQ01000066">
    <property type="protein sequence ID" value="KGT88086.1"/>
    <property type="molecule type" value="Genomic_DNA"/>
</dbReference>
<evidence type="ECO:0000313" key="2">
    <source>
        <dbReference type="Proteomes" id="UP000030351"/>
    </source>
</evidence>
<gene>
    <name evidence="1" type="ORF">NG99_22285</name>
</gene>
<dbReference type="Proteomes" id="UP000030351">
    <property type="component" value="Unassembled WGS sequence"/>
</dbReference>
<comment type="caution">
    <text evidence="1">The sequence shown here is derived from an EMBL/GenBank/DDBJ whole genome shotgun (WGS) entry which is preliminary data.</text>
</comment>
<keyword evidence="2" id="KW-1185">Reference proteome</keyword>
<protein>
    <submittedName>
        <fullName evidence="1">Uncharacterized protein</fullName>
    </submittedName>
</protein>
<reference evidence="1 2" key="1">
    <citation type="submission" date="2014-10" db="EMBL/GenBank/DDBJ databases">
        <title>Genome sequence of Erwinia typographi M043b.</title>
        <authorList>
            <person name="Chan K.-G."/>
            <person name="Tan W.-S."/>
        </authorList>
    </citation>
    <scope>NUCLEOTIDE SEQUENCE [LARGE SCALE GENOMIC DNA]</scope>
    <source>
        <strain evidence="1 2">M043b</strain>
    </source>
</reference>
<evidence type="ECO:0000313" key="1">
    <source>
        <dbReference type="EMBL" id="KGT88086.1"/>
    </source>
</evidence>
<sequence length="78" mass="8439">MCGRGDGVAGDLCDASGCGPDTNSGHAGQDRVKRVKDPLFYLRGHLVSLLAQHDELECHRWQNNDSSICAWNDDSLPG</sequence>
<proteinExistence type="predicted"/>
<dbReference type="AlphaFoldDB" id="A0A0A3YRY5"/>
<accession>A0A0A3YRY5</accession>
<organism evidence="1 2">
    <name type="scientific">Erwinia typographi</name>
    <dbReference type="NCBI Taxonomy" id="371042"/>
    <lineage>
        <taxon>Bacteria</taxon>
        <taxon>Pseudomonadati</taxon>
        <taxon>Pseudomonadota</taxon>
        <taxon>Gammaproteobacteria</taxon>
        <taxon>Enterobacterales</taxon>
        <taxon>Erwiniaceae</taxon>
        <taxon>Erwinia</taxon>
    </lineage>
</organism>
<name>A0A0A3YRY5_9GAMM</name>